<name>A0ABQ5AVD5_9ASTR</name>
<dbReference type="EMBL" id="BQNB010012683">
    <property type="protein sequence ID" value="GJT06606.1"/>
    <property type="molecule type" value="Genomic_DNA"/>
</dbReference>
<evidence type="ECO:0000313" key="2">
    <source>
        <dbReference type="Proteomes" id="UP001151760"/>
    </source>
</evidence>
<evidence type="ECO:0000313" key="1">
    <source>
        <dbReference type="EMBL" id="GJT06606.1"/>
    </source>
</evidence>
<keyword evidence="2" id="KW-1185">Reference proteome</keyword>
<sequence length="114" mass="13498">MERCINTSTCDRHFRVPNKSVCERTTDADLCQRSAWSEFSLDHLYKHAPRTKENSVIYARHYVTKIASFLSYYVDDKIKKCSEPIYCEYWTSKMLADELDEENTCLKKETRIPT</sequence>
<gene>
    <name evidence="1" type="ORF">Tco_0841068</name>
</gene>
<proteinExistence type="predicted"/>
<comment type="caution">
    <text evidence="1">The sequence shown here is derived from an EMBL/GenBank/DDBJ whole genome shotgun (WGS) entry which is preliminary data.</text>
</comment>
<reference evidence="1" key="2">
    <citation type="submission" date="2022-01" db="EMBL/GenBank/DDBJ databases">
        <authorList>
            <person name="Yamashiro T."/>
            <person name="Shiraishi A."/>
            <person name="Satake H."/>
            <person name="Nakayama K."/>
        </authorList>
    </citation>
    <scope>NUCLEOTIDE SEQUENCE</scope>
</reference>
<organism evidence="1 2">
    <name type="scientific">Tanacetum coccineum</name>
    <dbReference type="NCBI Taxonomy" id="301880"/>
    <lineage>
        <taxon>Eukaryota</taxon>
        <taxon>Viridiplantae</taxon>
        <taxon>Streptophyta</taxon>
        <taxon>Embryophyta</taxon>
        <taxon>Tracheophyta</taxon>
        <taxon>Spermatophyta</taxon>
        <taxon>Magnoliopsida</taxon>
        <taxon>eudicotyledons</taxon>
        <taxon>Gunneridae</taxon>
        <taxon>Pentapetalae</taxon>
        <taxon>asterids</taxon>
        <taxon>campanulids</taxon>
        <taxon>Asterales</taxon>
        <taxon>Asteraceae</taxon>
        <taxon>Asteroideae</taxon>
        <taxon>Anthemideae</taxon>
        <taxon>Anthemidinae</taxon>
        <taxon>Tanacetum</taxon>
    </lineage>
</organism>
<accession>A0ABQ5AVD5</accession>
<dbReference type="Proteomes" id="UP001151760">
    <property type="component" value="Unassembled WGS sequence"/>
</dbReference>
<protein>
    <submittedName>
        <fullName evidence="1">Uncharacterized protein</fullName>
    </submittedName>
</protein>
<reference evidence="1" key="1">
    <citation type="journal article" date="2022" name="Int. J. Mol. Sci.">
        <title>Draft Genome of Tanacetum Coccineum: Genomic Comparison of Closely Related Tanacetum-Family Plants.</title>
        <authorList>
            <person name="Yamashiro T."/>
            <person name="Shiraishi A."/>
            <person name="Nakayama K."/>
            <person name="Satake H."/>
        </authorList>
    </citation>
    <scope>NUCLEOTIDE SEQUENCE</scope>
</reference>